<accession>A0ABW2UK17</accession>
<organism evidence="1 2">
    <name type="scientific">Plastorhodobacter daqingensis</name>
    <dbReference type="NCBI Taxonomy" id="1387281"/>
    <lineage>
        <taxon>Bacteria</taxon>
        <taxon>Pseudomonadati</taxon>
        <taxon>Pseudomonadota</taxon>
        <taxon>Alphaproteobacteria</taxon>
        <taxon>Rhodobacterales</taxon>
        <taxon>Paracoccaceae</taxon>
        <taxon>Plastorhodobacter</taxon>
    </lineage>
</organism>
<dbReference type="InterPro" id="IPR010260">
    <property type="entry name" value="AlpA"/>
</dbReference>
<gene>
    <name evidence="1" type="ORF">ACFQXB_06145</name>
</gene>
<dbReference type="Gene3D" id="1.10.238.160">
    <property type="match status" value="1"/>
</dbReference>
<dbReference type="PANTHER" id="PTHR36154">
    <property type="entry name" value="DNA-BINDING TRANSCRIPTIONAL ACTIVATOR ALPA"/>
    <property type="match status" value="1"/>
</dbReference>
<proteinExistence type="predicted"/>
<dbReference type="InterPro" id="IPR052931">
    <property type="entry name" value="Prophage_regulatory_activator"/>
</dbReference>
<reference evidence="2" key="1">
    <citation type="journal article" date="2019" name="Int. J. Syst. Evol. Microbiol.">
        <title>The Global Catalogue of Microorganisms (GCM) 10K type strain sequencing project: providing services to taxonomists for standard genome sequencing and annotation.</title>
        <authorList>
            <consortium name="The Broad Institute Genomics Platform"/>
            <consortium name="The Broad Institute Genome Sequencing Center for Infectious Disease"/>
            <person name="Wu L."/>
            <person name="Ma J."/>
        </authorList>
    </citation>
    <scope>NUCLEOTIDE SEQUENCE [LARGE SCALE GENOMIC DNA]</scope>
    <source>
        <strain evidence="2">CGMCC 1.12750</strain>
    </source>
</reference>
<keyword evidence="2" id="KW-1185">Reference proteome</keyword>
<protein>
    <submittedName>
        <fullName evidence="1">Helix-turn-helix transcriptional regulator</fullName>
    </submittedName>
</protein>
<sequence length="59" mass="7125">MSEERLLRIGEVRHVTGLSKSEIYRRVKAQVFPRPRRLSHRVSVWLKSELDNWMTTQFN</sequence>
<dbReference type="EMBL" id="JBHTFQ010000002">
    <property type="protein sequence ID" value="MFC7703769.1"/>
    <property type="molecule type" value="Genomic_DNA"/>
</dbReference>
<evidence type="ECO:0000313" key="1">
    <source>
        <dbReference type="EMBL" id="MFC7703769.1"/>
    </source>
</evidence>
<dbReference type="Proteomes" id="UP001596516">
    <property type="component" value="Unassembled WGS sequence"/>
</dbReference>
<comment type="caution">
    <text evidence="1">The sequence shown here is derived from an EMBL/GenBank/DDBJ whole genome shotgun (WGS) entry which is preliminary data.</text>
</comment>
<dbReference type="Pfam" id="PF05930">
    <property type="entry name" value="Phage_AlpA"/>
    <property type="match status" value="1"/>
</dbReference>
<name>A0ABW2UK17_9RHOB</name>
<dbReference type="RefSeq" id="WP_377400680.1">
    <property type="nucleotide sequence ID" value="NZ_JBHTFQ010000002.1"/>
</dbReference>
<evidence type="ECO:0000313" key="2">
    <source>
        <dbReference type="Proteomes" id="UP001596516"/>
    </source>
</evidence>
<dbReference type="PANTHER" id="PTHR36154:SF1">
    <property type="entry name" value="DNA-BINDING TRANSCRIPTIONAL ACTIVATOR ALPA"/>
    <property type="match status" value="1"/>
</dbReference>